<feature type="signal peptide" evidence="1">
    <location>
        <begin position="1"/>
        <end position="21"/>
    </location>
</feature>
<organism evidence="2 3">
    <name type="scientific">Methylomonas methanica</name>
    <dbReference type="NCBI Taxonomy" id="421"/>
    <lineage>
        <taxon>Bacteria</taxon>
        <taxon>Pseudomonadati</taxon>
        <taxon>Pseudomonadota</taxon>
        <taxon>Gammaproteobacteria</taxon>
        <taxon>Methylococcales</taxon>
        <taxon>Methylococcaceae</taxon>
        <taxon>Methylomonas</taxon>
    </lineage>
</organism>
<name>A0A177M5E2_METMH</name>
<dbReference type="EMBL" id="LUUH01000074">
    <property type="protein sequence ID" value="OAI00902.1"/>
    <property type="molecule type" value="Genomic_DNA"/>
</dbReference>
<sequence>MKPGIKVVCCTLLLCMQAVSAVELDKPTVESAKRFLAAYLEHTNKANITLLTLYSESAKITATVTTLDRSTSERQLSGHQWKQLLRDTWYSGQPSVEPIELHDVIITRLDENRLKIAARRYAMRRCYWDNNYLAVIEKATGGGYQIVSENLLIDHQNQCVQPDTTNIKQEIKIVPN</sequence>
<gene>
    <name evidence="2" type="ORF">A1353_19015</name>
</gene>
<comment type="caution">
    <text evidence="2">The sequence shown here is derived from an EMBL/GenBank/DDBJ whole genome shotgun (WGS) entry which is preliminary data.</text>
</comment>
<evidence type="ECO:0008006" key="4">
    <source>
        <dbReference type="Google" id="ProtNLM"/>
    </source>
</evidence>
<dbReference type="Proteomes" id="UP000077763">
    <property type="component" value="Unassembled WGS sequence"/>
</dbReference>
<evidence type="ECO:0000256" key="1">
    <source>
        <dbReference type="SAM" id="SignalP"/>
    </source>
</evidence>
<keyword evidence="1" id="KW-0732">Signal</keyword>
<protein>
    <recommendedName>
        <fullName evidence="4">SnoaL-like domain-containing protein</fullName>
    </recommendedName>
</protein>
<feature type="chain" id="PRO_5008067664" description="SnoaL-like domain-containing protein" evidence="1">
    <location>
        <begin position="22"/>
        <end position="176"/>
    </location>
</feature>
<reference evidence="2 3" key="1">
    <citation type="submission" date="2016-03" db="EMBL/GenBank/DDBJ databases">
        <authorList>
            <person name="Ploux O."/>
        </authorList>
    </citation>
    <scope>NUCLEOTIDE SEQUENCE [LARGE SCALE GENOMIC DNA]</scope>
    <source>
        <strain evidence="2 3">R-45371</strain>
    </source>
</reference>
<evidence type="ECO:0000313" key="2">
    <source>
        <dbReference type="EMBL" id="OAI00902.1"/>
    </source>
</evidence>
<dbReference type="RefSeq" id="WP_064037736.1">
    <property type="nucleotide sequence ID" value="NZ_LUUH01000074.1"/>
</dbReference>
<proteinExistence type="predicted"/>
<dbReference type="AlphaFoldDB" id="A0A177M5E2"/>
<evidence type="ECO:0000313" key="3">
    <source>
        <dbReference type="Proteomes" id="UP000077763"/>
    </source>
</evidence>
<accession>A0A177M5E2</accession>